<comment type="cofactor">
    <cofactor evidence="1">
        <name>Mg(2+)</name>
        <dbReference type="ChEBI" id="CHEBI:18420"/>
    </cofactor>
</comment>
<evidence type="ECO:0000259" key="2">
    <source>
        <dbReference type="Pfam" id="PF05970"/>
    </source>
</evidence>
<keyword evidence="1" id="KW-0547">Nucleotide-binding</keyword>
<keyword evidence="1" id="KW-0347">Helicase</keyword>
<dbReference type="InterPro" id="IPR049163">
    <property type="entry name" value="Pif1-like_2B_dom"/>
</dbReference>
<evidence type="ECO:0000313" key="5">
    <source>
        <dbReference type="EMBL" id="CAI0396685.1"/>
    </source>
</evidence>
<evidence type="ECO:0000256" key="1">
    <source>
        <dbReference type="RuleBase" id="RU363044"/>
    </source>
</evidence>
<comment type="catalytic activity">
    <reaction evidence="1">
        <text>ATP + H2O = ADP + phosphate + H(+)</text>
        <dbReference type="Rhea" id="RHEA:13065"/>
        <dbReference type="ChEBI" id="CHEBI:15377"/>
        <dbReference type="ChEBI" id="CHEBI:15378"/>
        <dbReference type="ChEBI" id="CHEBI:30616"/>
        <dbReference type="ChEBI" id="CHEBI:43474"/>
        <dbReference type="ChEBI" id="CHEBI:456216"/>
        <dbReference type="EC" id="5.6.2.3"/>
    </reaction>
</comment>
<evidence type="ECO:0000259" key="3">
    <source>
        <dbReference type="Pfam" id="PF14214"/>
    </source>
</evidence>
<dbReference type="GO" id="GO:0005524">
    <property type="term" value="F:ATP binding"/>
    <property type="evidence" value="ECO:0007669"/>
    <property type="project" value="UniProtKB-KW"/>
</dbReference>
<dbReference type="Gene3D" id="3.40.50.300">
    <property type="entry name" value="P-loop containing nucleotide triphosphate hydrolases"/>
    <property type="match status" value="2"/>
</dbReference>
<dbReference type="AlphaFoldDB" id="A0AAV0IGI2"/>
<evidence type="ECO:0000313" key="6">
    <source>
        <dbReference type="Proteomes" id="UP001154282"/>
    </source>
</evidence>
<evidence type="ECO:0000259" key="4">
    <source>
        <dbReference type="Pfam" id="PF21530"/>
    </source>
</evidence>
<comment type="caution">
    <text evidence="5">The sequence shown here is derived from an EMBL/GenBank/DDBJ whole genome shotgun (WGS) entry which is preliminary data.</text>
</comment>
<feature type="domain" description="DNA helicase Pif1-like DEAD-box helicase" evidence="2">
    <location>
        <begin position="492"/>
        <end position="586"/>
    </location>
</feature>
<dbReference type="GO" id="GO:0016787">
    <property type="term" value="F:hydrolase activity"/>
    <property type="evidence" value="ECO:0007669"/>
    <property type="project" value="UniProtKB-KW"/>
</dbReference>
<proteinExistence type="inferred from homology"/>
<feature type="domain" description="DNA helicase Pif1-like 2B" evidence="4">
    <location>
        <begin position="613"/>
        <end position="657"/>
    </location>
</feature>
<organism evidence="5 6">
    <name type="scientific">Linum tenue</name>
    <dbReference type="NCBI Taxonomy" id="586396"/>
    <lineage>
        <taxon>Eukaryota</taxon>
        <taxon>Viridiplantae</taxon>
        <taxon>Streptophyta</taxon>
        <taxon>Embryophyta</taxon>
        <taxon>Tracheophyta</taxon>
        <taxon>Spermatophyta</taxon>
        <taxon>Magnoliopsida</taxon>
        <taxon>eudicotyledons</taxon>
        <taxon>Gunneridae</taxon>
        <taxon>Pentapetalae</taxon>
        <taxon>rosids</taxon>
        <taxon>fabids</taxon>
        <taxon>Malpighiales</taxon>
        <taxon>Linaceae</taxon>
        <taxon>Linum</taxon>
    </lineage>
</organism>
<feature type="domain" description="Helitron helicase-like" evidence="3">
    <location>
        <begin position="106"/>
        <end position="229"/>
    </location>
</feature>
<dbReference type="PANTHER" id="PTHR10492">
    <property type="match status" value="1"/>
</dbReference>
<gene>
    <name evidence="5" type="ORF">LITE_LOCUS9242</name>
</gene>
<keyword evidence="1" id="KW-0067">ATP-binding</keyword>
<dbReference type="CDD" id="cd18809">
    <property type="entry name" value="SF1_C_RecD"/>
    <property type="match status" value="1"/>
</dbReference>
<dbReference type="PANTHER" id="PTHR10492:SF96">
    <property type="entry name" value="ATP-DEPENDENT DNA HELICASE"/>
    <property type="match status" value="1"/>
</dbReference>
<dbReference type="EC" id="5.6.2.3" evidence="1"/>
<keyword evidence="1" id="KW-0378">Hydrolase</keyword>
<keyword evidence="6" id="KW-1185">Reference proteome</keyword>
<dbReference type="Proteomes" id="UP001154282">
    <property type="component" value="Unassembled WGS sequence"/>
</dbReference>
<protein>
    <recommendedName>
        <fullName evidence="1">ATP-dependent DNA helicase</fullName>
        <ecNumber evidence="1">5.6.2.3</ecNumber>
    </recommendedName>
</protein>
<keyword evidence="1" id="KW-0227">DNA damage</keyword>
<comment type="similarity">
    <text evidence="1">Belongs to the helicase family.</text>
</comment>
<dbReference type="GO" id="GO:0000723">
    <property type="term" value="P:telomere maintenance"/>
    <property type="evidence" value="ECO:0007669"/>
    <property type="project" value="InterPro"/>
</dbReference>
<dbReference type="EMBL" id="CAMGYJ010000003">
    <property type="protein sequence ID" value="CAI0396685.1"/>
    <property type="molecule type" value="Genomic_DNA"/>
</dbReference>
<dbReference type="GO" id="GO:0006310">
    <property type="term" value="P:DNA recombination"/>
    <property type="evidence" value="ECO:0007669"/>
    <property type="project" value="UniProtKB-KW"/>
</dbReference>
<reference evidence="5" key="1">
    <citation type="submission" date="2022-08" db="EMBL/GenBank/DDBJ databases">
        <authorList>
            <person name="Gutierrez-Valencia J."/>
        </authorList>
    </citation>
    <scope>NUCLEOTIDE SEQUENCE</scope>
</reference>
<sequence length="788" mass="89738">MKLFDVTNELVKSFRRIRSELNDPASINLRLRIVGARDTTSRQYELPTGSELEGLKRITSVHPKFDALHFPVLFPYGEDGFHVTIPYDPVHTPKTLKRKHVTQREYYAYRLQHRDDEGQTLMRGGKALQHYVVDAYSTIEQNRLYYLRSHQENLRSELYYGDAVGHVVLPSSHTGSPRYMKQLYLDAMAVVHHHGSPDLFITFTCNSQGLPHVHILLWLDAKNKLRQASDIDATVSAELPDPLLDPIGYDAVTKFMLHGPCGQDNPTNVCMKEGSCSKYFPKPFNSETTTDQFGYTVYRRRDTGITAVKGTSILDNRFIVPYNRNLLVLFQAHINVEVCHQGRLIKYLFKYITKGPDRKQRLSRILARDSVSETTLTQWFNLNQRDPTARDLLYAETPNRYIWNVKTKKWAPRKRGFSIGRIVYIHPGCGDTFYLRQLLTKVRGSVSYAALRTVHGFPCRTYQDACQRLGLLSNDDEWLLVIKEVSQWGMCRLLRTILAQLKEAGKIVLVVASSGIAATLLPDASTAHSRFKIPLEIDHGSSCNIKKGTPLAQLIINASLIIWDEAPMVHRLSFEAVNRAFCDIMDVPFDFSGDSLHTDASDPDRLEAEYPTEFLNSLSFNGCPEHQIDLKVFAPIMLLRNLNPSIGLCNGTRLMVLYLGHYVIKGMIMGGTFNGKTVAIPRIVLSVNDYRWPFVLKRRQFPVRLCYAMTINKSQGQTLQNVGVYLPKPVFSHGQLYVAVSRVRTPDGLRFLILNEDGVPSNCTRNIVYQEAFVDLHQIDSDFSYSHK</sequence>
<dbReference type="FunFam" id="3.40.50.300:FF:002884">
    <property type="entry name" value="ATP-dependent DNA helicase"/>
    <property type="match status" value="1"/>
</dbReference>
<dbReference type="GO" id="GO:0006281">
    <property type="term" value="P:DNA repair"/>
    <property type="evidence" value="ECO:0007669"/>
    <property type="project" value="UniProtKB-KW"/>
</dbReference>
<dbReference type="InterPro" id="IPR027417">
    <property type="entry name" value="P-loop_NTPase"/>
</dbReference>
<dbReference type="GO" id="GO:0043139">
    <property type="term" value="F:5'-3' DNA helicase activity"/>
    <property type="evidence" value="ECO:0007669"/>
    <property type="project" value="UniProtKB-EC"/>
</dbReference>
<keyword evidence="1" id="KW-0233">DNA recombination</keyword>
<dbReference type="Pfam" id="PF14214">
    <property type="entry name" value="Helitron_like_N"/>
    <property type="match status" value="1"/>
</dbReference>
<accession>A0AAV0IGI2</accession>
<dbReference type="Pfam" id="PF21530">
    <property type="entry name" value="Pif1_2B_dom"/>
    <property type="match status" value="1"/>
</dbReference>
<dbReference type="SUPFAM" id="SSF52540">
    <property type="entry name" value="P-loop containing nucleoside triphosphate hydrolases"/>
    <property type="match status" value="1"/>
</dbReference>
<dbReference type="InterPro" id="IPR010285">
    <property type="entry name" value="DNA_helicase_pif1-like_DEAD"/>
</dbReference>
<dbReference type="InterPro" id="IPR025476">
    <property type="entry name" value="Helitron_helicase-like"/>
</dbReference>
<keyword evidence="1" id="KW-0234">DNA repair</keyword>
<dbReference type="Pfam" id="PF05970">
    <property type="entry name" value="PIF1"/>
    <property type="match status" value="1"/>
</dbReference>
<name>A0AAV0IGI2_9ROSI</name>